<evidence type="ECO:0000256" key="3">
    <source>
        <dbReference type="ARBA" id="ARBA00023125"/>
    </source>
</evidence>
<dbReference type="Gene3D" id="3.40.190.10">
    <property type="entry name" value="Periplasmic binding protein-like II"/>
    <property type="match status" value="2"/>
</dbReference>
<dbReference type="PANTHER" id="PTHR30126:SF40">
    <property type="entry name" value="HTH-TYPE TRANSCRIPTIONAL REGULATOR GLTR"/>
    <property type="match status" value="1"/>
</dbReference>
<dbReference type="Pfam" id="PF03466">
    <property type="entry name" value="LysR_substrate"/>
    <property type="match status" value="1"/>
</dbReference>
<comment type="similarity">
    <text evidence="1">Belongs to the LysR transcriptional regulatory family.</text>
</comment>
<reference evidence="6 7" key="1">
    <citation type="submission" date="2013-03" db="EMBL/GenBank/DDBJ databases">
        <title>Assembly of a new bacterial strain Brevibacillus borstelensis AK1.</title>
        <authorList>
            <person name="Rajan I."/>
            <person name="PoliReddy D."/>
            <person name="Sugumar T."/>
            <person name="Rathinam K."/>
            <person name="Alqarawi S."/>
            <person name="Khalil A.B."/>
            <person name="Sivakumar N."/>
        </authorList>
    </citation>
    <scope>NUCLEOTIDE SEQUENCE [LARGE SCALE GENOMIC DNA]</scope>
    <source>
        <strain evidence="6 7">AK1</strain>
    </source>
</reference>
<dbReference type="InterPro" id="IPR036388">
    <property type="entry name" value="WH-like_DNA-bd_sf"/>
</dbReference>
<keyword evidence="7" id="KW-1185">Reference proteome</keyword>
<dbReference type="InterPro" id="IPR000847">
    <property type="entry name" value="LysR_HTH_N"/>
</dbReference>
<keyword evidence="4" id="KW-0804">Transcription</keyword>
<dbReference type="Pfam" id="PF00126">
    <property type="entry name" value="HTH_1"/>
    <property type="match status" value="1"/>
</dbReference>
<evidence type="ECO:0000259" key="5">
    <source>
        <dbReference type="PROSITE" id="PS50931"/>
    </source>
</evidence>
<evidence type="ECO:0000256" key="1">
    <source>
        <dbReference type="ARBA" id="ARBA00009437"/>
    </source>
</evidence>
<dbReference type="CDD" id="cd05466">
    <property type="entry name" value="PBP2_LTTR_substrate"/>
    <property type="match status" value="1"/>
</dbReference>
<dbReference type="SUPFAM" id="SSF46785">
    <property type="entry name" value="Winged helix' DNA-binding domain"/>
    <property type="match status" value="1"/>
</dbReference>
<evidence type="ECO:0000313" key="6">
    <source>
        <dbReference type="EMBL" id="EMT50517.1"/>
    </source>
</evidence>
<dbReference type="AlphaFoldDB" id="M8DB08"/>
<dbReference type="GO" id="GO:0003700">
    <property type="term" value="F:DNA-binding transcription factor activity"/>
    <property type="evidence" value="ECO:0007669"/>
    <property type="project" value="InterPro"/>
</dbReference>
<dbReference type="Proteomes" id="UP000012081">
    <property type="component" value="Unassembled WGS sequence"/>
</dbReference>
<keyword evidence="2" id="KW-0805">Transcription regulation</keyword>
<feature type="domain" description="HTH lysR-type" evidence="5">
    <location>
        <begin position="1"/>
        <end position="58"/>
    </location>
</feature>
<dbReference type="FunFam" id="1.10.10.10:FF:000001">
    <property type="entry name" value="LysR family transcriptional regulator"/>
    <property type="match status" value="1"/>
</dbReference>
<evidence type="ECO:0000256" key="2">
    <source>
        <dbReference type="ARBA" id="ARBA00023015"/>
    </source>
</evidence>
<dbReference type="SUPFAM" id="SSF53850">
    <property type="entry name" value="Periplasmic binding protein-like II"/>
    <property type="match status" value="1"/>
</dbReference>
<dbReference type="GO" id="GO:0000976">
    <property type="term" value="F:transcription cis-regulatory region binding"/>
    <property type="evidence" value="ECO:0007669"/>
    <property type="project" value="TreeGrafter"/>
</dbReference>
<dbReference type="InterPro" id="IPR036390">
    <property type="entry name" value="WH_DNA-bd_sf"/>
</dbReference>
<evidence type="ECO:0000313" key="7">
    <source>
        <dbReference type="Proteomes" id="UP000012081"/>
    </source>
</evidence>
<dbReference type="PRINTS" id="PR00039">
    <property type="entry name" value="HTHLYSR"/>
</dbReference>
<dbReference type="PATRIC" id="fig|1300222.3.peg.4551"/>
<gene>
    <name evidence="6" type="ORF">I532_21655</name>
</gene>
<name>M8DB08_9BACL</name>
<sequence length="298" mass="33629">MNLHALRIFVEVASKGNVTTAAASLSISQPAVSAQIRKLEAELGKRLLAPKGRGIVLTQEGQFLYARARRIFDWEKELEAEWEDVKSGMRGRLRVASTFLPSLYFVPAWLASFKRRYEQVEVEMRTGNSQQSLQRLLRNQADVAVITNESWDDHPVRKELITNVEYWFVVPRDHPLAGQEVPLKVLMREPFLLRETGSSTREKLFSLCREHGVAPPRVGLQYHGLVESIQSVKAGYGAMLAPEPAVSDLVQRGEVGRVRITGVEIERPVYICTRLEDEEIGPIAARFLDLVLGRNVDN</sequence>
<dbReference type="InterPro" id="IPR005119">
    <property type="entry name" value="LysR_subst-bd"/>
</dbReference>
<dbReference type="EMBL" id="APBN01000014">
    <property type="protein sequence ID" value="EMT50517.1"/>
    <property type="molecule type" value="Genomic_DNA"/>
</dbReference>
<organism evidence="6 7">
    <name type="scientific">Brevibacillus borstelensis AK1</name>
    <dbReference type="NCBI Taxonomy" id="1300222"/>
    <lineage>
        <taxon>Bacteria</taxon>
        <taxon>Bacillati</taxon>
        <taxon>Bacillota</taxon>
        <taxon>Bacilli</taxon>
        <taxon>Bacillales</taxon>
        <taxon>Paenibacillaceae</taxon>
        <taxon>Brevibacillus</taxon>
    </lineage>
</organism>
<accession>M8DB08</accession>
<protein>
    <submittedName>
        <fullName evidence="6">Transcriptional regulator</fullName>
    </submittedName>
</protein>
<dbReference type="RefSeq" id="WP_003391214.1">
    <property type="nucleotide sequence ID" value="NZ_APBN01000014.1"/>
</dbReference>
<evidence type="ECO:0000256" key="4">
    <source>
        <dbReference type="ARBA" id="ARBA00023163"/>
    </source>
</evidence>
<dbReference type="PROSITE" id="PS50931">
    <property type="entry name" value="HTH_LYSR"/>
    <property type="match status" value="1"/>
</dbReference>
<dbReference type="PANTHER" id="PTHR30126">
    <property type="entry name" value="HTH-TYPE TRANSCRIPTIONAL REGULATOR"/>
    <property type="match status" value="1"/>
</dbReference>
<dbReference type="OrthoDB" id="9803735at2"/>
<keyword evidence="3" id="KW-0238">DNA-binding</keyword>
<comment type="caution">
    <text evidence="6">The sequence shown here is derived from an EMBL/GenBank/DDBJ whole genome shotgun (WGS) entry which is preliminary data.</text>
</comment>
<dbReference type="STRING" id="1300222.I532_21655"/>
<proteinExistence type="inferred from homology"/>
<dbReference type="Gene3D" id="1.10.10.10">
    <property type="entry name" value="Winged helix-like DNA-binding domain superfamily/Winged helix DNA-binding domain"/>
    <property type="match status" value="1"/>
</dbReference>